<comment type="similarity">
    <text evidence="1">Belongs to the isochorismatase family.</text>
</comment>
<dbReference type="KEGG" id="bsc:COCSADRAFT_353196"/>
<evidence type="ECO:0008006" key="6">
    <source>
        <dbReference type="Google" id="ProtNLM"/>
    </source>
</evidence>
<dbReference type="Gene3D" id="3.40.50.850">
    <property type="entry name" value="Isochorismatase-like"/>
    <property type="match status" value="1"/>
</dbReference>
<evidence type="ECO:0000256" key="1">
    <source>
        <dbReference type="ARBA" id="ARBA00006336"/>
    </source>
</evidence>
<feature type="domain" description="Isochorismatase-like" evidence="2">
    <location>
        <begin position="27"/>
        <end position="209"/>
    </location>
</feature>
<dbReference type="InterPro" id="IPR036380">
    <property type="entry name" value="Isochorismatase-like_sf"/>
</dbReference>
<dbReference type="GO" id="GO:0003824">
    <property type="term" value="F:catalytic activity"/>
    <property type="evidence" value="ECO:0007669"/>
    <property type="project" value="InterPro"/>
</dbReference>
<dbReference type="SUPFAM" id="SSF75304">
    <property type="entry name" value="Amidase signature (AS) enzymes"/>
    <property type="match status" value="1"/>
</dbReference>
<dbReference type="PANTHER" id="PTHR11895">
    <property type="entry name" value="TRANSAMIDASE"/>
    <property type="match status" value="1"/>
</dbReference>
<evidence type="ECO:0000313" key="4">
    <source>
        <dbReference type="EMBL" id="EMD66154.1"/>
    </source>
</evidence>
<dbReference type="eggNOG" id="KOG1211">
    <property type="taxonomic scope" value="Eukaryota"/>
</dbReference>
<proteinExistence type="inferred from homology"/>
<dbReference type="InterPro" id="IPR023631">
    <property type="entry name" value="Amidase_dom"/>
</dbReference>
<gene>
    <name evidence="4" type="ORF">COCSADRAFT_353196</name>
</gene>
<dbReference type="OMA" id="VTTECCF"/>
<dbReference type="STRING" id="665912.M2RHE8"/>
<dbReference type="Gene3D" id="1.20.58.1700">
    <property type="match status" value="1"/>
</dbReference>
<dbReference type="GeneID" id="19138217"/>
<dbReference type="InterPro" id="IPR000120">
    <property type="entry name" value="Amidase"/>
</dbReference>
<dbReference type="PANTHER" id="PTHR11895:SF169">
    <property type="entry name" value="GLUTAMYL-TRNA(GLN) AMIDOTRANSFERASE"/>
    <property type="match status" value="1"/>
</dbReference>
<dbReference type="CDD" id="cd00431">
    <property type="entry name" value="cysteine_hydrolases"/>
    <property type="match status" value="1"/>
</dbReference>
<dbReference type="RefSeq" id="XP_007697715.1">
    <property type="nucleotide sequence ID" value="XM_007699525.1"/>
</dbReference>
<dbReference type="SUPFAM" id="SSF52499">
    <property type="entry name" value="Isochorismatase-like hydrolases"/>
    <property type="match status" value="1"/>
</dbReference>
<keyword evidence="5" id="KW-1185">Reference proteome</keyword>
<name>M2RHE8_COCSN</name>
<organism evidence="4 5">
    <name type="scientific">Cochliobolus sativus (strain ND90Pr / ATCC 201652)</name>
    <name type="common">Common root rot and spot blotch fungus</name>
    <name type="synonym">Bipolaris sorokiniana</name>
    <dbReference type="NCBI Taxonomy" id="665912"/>
    <lineage>
        <taxon>Eukaryota</taxon>
        <taxon>Fungi</taxon>
        <taxon>Dikarya</taxon>
        <taxon>Ascomycota</taxon>
        <taxon>Pezizomycotina</taxon>
        <taxon>Dothideomycetes</taxon>
        <taxon>Pleosporomycetidae</taxon>
        <taxon>Pleosporales</taxon>
        <taxon>Pleosporineae</taxon>
        <taxon>Pleosporaceae</taxon>
        <taxon>Bipolaris</taxon>
    </lineage>
</organism>
<dbReference type="Proteomes" id="UP000016934">
    <property type="component" value="Unassembled WGS sequence"/>
</dbReference>
<accession>M2RHE8</accession>
<dbReference type="OrthoDB" id="167809at2759"/>
<reference evidence="4 5" key="1">
    <citation type="journal article" date="2012" name="PLoS Pathog.">
        <title>Diverse lifestyles and strategies of plant pathogenesis encoded in the genomes of eighteen Dothideomycetes fungi.</title>
        <authorList>
            <person name="Ohm R.A."/>
            <person name="Feau N."/>
            <person name="Henrissat B."/>
            <person name="Schoch C.L."/>
            <person name="Horwitz B.A."/>
            <person name="Barry K.W."/>
            <person name="Condon B.J."/>
            <person name="Copeland A.C."/>
            <person name="Dhillon B."/>
            <person name="Glaser F."/>
            <person name="Hesse C.N."/>
            <person name="Kosti I."/>
            <person name="LaButti K."/>
            <person name="Lindquist E.A."/>
            <person name="Lucas S."/>
            <person name="Salamov A.A."/>
            <person name="Bradshaw R.E."/>
            <person name="Ciuffetti L."/>
            <person name="Hamelin R.C."/>
            <person name="Kema G.H.J."/>
            <person name="Lawrence C."/>
            <person name="Scott J.A."/>
            <person name="Spatafora J.W."/>
            <person name="Turgeon B.G."/>
            <person name="de Wit P.J.G.M."/>
            <person name="Zhong S."/>
            <person name="Goodwin S.B."/>
            <person name="Grigoriev I.V."/>
        </authorList>
    </citation>
    <scope>NUCLEOTIDE SEQUENCE [LARGE SCALE GENOMIC DNA]</scope>
    <source>
        <strain evidence="5">ND90Pr / ATCC 201652</strain>
    </source>
</reference>
<dbReference type="InterPro" id="IPR000868">
    <property type="entry name" value="Isochorismatase-like_dom"/>
</dbReference>
<dbReference type="InterPro" id="IPR036928">
    <property type="entry name" value="AS_sf"/>
</dbReference>
<evidence type="ECO:0000259" key="3">
    <source>
        <dbReference type="Pfam" id="PF01425"/>
    </source>
</evidence>
<feature type="domain" description="Amidase" evidence="3">
    <location>
        <begin position="226"/>
        <end position="632"/>
    </location>
</feature>
<dbReference type="Pfam" id="PF00857">
    <property type="entry name" value="Isochorismatase"/>
    <property type="match status" value="1"/>
</dbReference>
<dbReference type="AlphaFoldDB" id="M2RHE8"/>
<evidence type="ECO:0000259" key="2">
    <source>
        <dbReference type="Pfam" id="PF00857"/>
    </source>
</evidence>
<dbReference type="HOGENOM" id="CLU_025343_0_0_1"/>
<dbReference type="EMBL" id="KB445640">
    <property type="protein sequence ID" value="EMD66154.1"/>
    <property type="molecule type" value="Genomic_DNA"/>
</dbReference>
<protein>
    <recommendedName>
        <fullName evidence="6">Amidase domain-containing protein</fullName>
    </recommendedName>
</protein>
<sequence length="677" mass="73207">MTKTTAKPNMISFDAKPYAFSIPLDHTALLIIDMQRDFLLPQGFGEIQGGNLEAVQASIAPTKQLLDACRSTGMAIVHTREGHKPDLSDCPSSKFTRQEAAPGNTQHKLVIGDKGGLGRLLTRGEYGHDIIDELKPLHGEVVIDKPSKGSFWNTPILHQLKARAITYLIVSGVTTECCFATTIREANDRGFECCGIEEATSGYNDACFKKPTLDMIHWNGLSPLTVVEAVYGKIEAYKKIDPAVWIHLQPFESALEAARDLITKFPNRTALPPLFGIPFSVKDSIDIAGLPTTTACPPLAHIPSTSAVVYEKVISQSAPFIGKTNLDQLATGLVGCRSPYGTPHSVYHPFYISGGSSSGSAVSVAANLVSFSLATDTAGSGRVPAGLNGIVGFKPTRGTISFRGIAPACLSLDCIALAIKTVPDARILWQILESYAALDPYSKPALAFERHINSIGPQSSTFKFGIPPQEALAVCSAPTRRLFNDTVSKLRALGGVLTPINWSPFQKAGELLYEGTFVSQRLASLPDDFLEKNRAGLHPVTAQLMDAVTQRKSSAVDAYRDLQAKALYTRQVEDVFAYSAQGIDMLVVPTTPTHWRIDEVLEDPIGKNSVLGEFTHCGNVLDLRGVAVPAGEHLIRELNGREEDEGVLPFSVTFLSGSRLDAEMLEIARRFEESVCG</sequence>
<dbReference type="Pfam" id="PF01425">
    <property type="entry name" value="Amidase"/>
    <property type="match status" value="1"/>
</dbReference>
<evidence type="ECO:0000313" key="5">
    <source>
        <dbReference type="Proteomes" id="UP000016934"/>
    </source>
</evidence>
<dbReference type="Gene3D" id="3.90.1300.10">
    <property type="entry name" value="Amidase signature (AS) domain"/>
    <property type="match status" value="1"/>
</dbReference>
<reference evidence="5" key="2">
    <citation type="journal article" date="2013" name="PLoS Genet.">
        <title>Comparative genome structure, secondary metabolite, and effector coding capacity across Cochliobolus pathogens.</title>
        <authorList>
            <person name="Condon B.J."/>
            <person name="Leng Y."/>
            <person name="Wu D."/>
            <person name="Bushley K.E."/>
            <person name="Ohm R.A."/>
            <person name="Otillar R."/>
            <person name="Martin J."/>
            <person name="Schackwitz W."/>
            <person name="Grimwood J."/>
            <person name="MohdZainudin N."/>
            <person name="Xue C."/>
            <person name="Wang R."/>
            <person name="Manning V.A."/>
            <person name="Dhillon B."/>
            <person name="Tu Z.J."/>
            <person name="Steffenson B.J."/>
            <person name="Salamov A."/>
            <person name="Sun H."/>
            <person name="Lowry S."/>
            <person name="LaButti K."/>
            <person name="Han J."/>
            <person name="Copeland A."/>
            <person name="Lindquist E."/>
            <person name="Barry K."/>
            <person name="Schmutz J."/>
            <person name="Baker S.E."/>
            <person name="Ciuffetti L.M."/>
            <person name="Grigoriev I.V."/>
            <person name="Zhong S."/>
            <person name="Turgeon B.G."/>
        </authorList>
    </citation>
    <scope>NUCLEOTIDE SEQUENCE [LARGE SCALE GENOMIC DNA]</scope>
    <source>
        <strain evidence="5">ND90Pr / ATCC 201652</strain>
    </source>
</reference>